<dbReference type="Proteomes" id="UP000006304">
    <property type="component" value="Chromosome"/>
</dbReference>
<proteinExistence type="predicted"/>
<dbReference type="KEGG" id="nbr:O3I_024305"/>
<dbReference type="Gene3D" id="3.40.50.1820">
    <property type="entry name" value="alpha/beta hydrolase"/>
    <property type="match status" value="1"/>
</dbReference>
<organism evidence="1 2">
    <name type="scientific">Nocardia brasiliensis (strain ATCC 700358 / HUJEG-1)</name>
    <dbReference type="NCBI Taxonomy" id="1133849"/>
    <lineage>
        <taxon>Bacteria</taxon>
        <taxon>Bacillati</taxon>
        <taxon>Actinomycetota</taxon>
        <taxon>Actinomycetes</taxon>
        <taxon>Mycobacteriales</taxon>
        <taxon>Nocardiaceae</taxon>
        <taxon>Nocardia</taxon>
    </lineage>
</organism>
<gene>
    <name evidence="1" type="ORF">O3I_024305</name>
</gene>
<name>K0F5T7_NOCB7</name>
<accession>K0F5T7</accession>
<protein>
    <submittedName>
        <fullName evidence="1">Uncharacterized protein</fullName>
    </submittedName>
</protein>
<dbReference type="SUPFAM" id="SSF53474">
    <property type="entry name" value="alpha/beta-Hydrolases"/>
    <property type="match status" value="1"/>
</dbReference>
<dbReference type="STRING" id="1133849.O3I_024305"/>
<dbReference type="RefSeq" id="WP_014985671.1">
    <property type="nucleotide sequence ID" value="NC_018681.1"/>
</dbReference>
<dbReference type="eggNOG" id="COG1075">
    <property type="taxonomic scope" value="Bacteria"/>
</dbReference>
<evidence type="ECO:0000313" key="2">
    <source>
        <dbReference type="Proteomes" id="UP000006304"/>
    </source>
</evidence>
<keyword evidence="2" id="KW-1185">Reference proteome</keyword>
<dbReference type="HOGENOM" id="CLU_070813_2_1_11"/>
<dbReference type="EMBL" id="CP003876">
    <property type="protein sequence ID" value="AFU02816.1"/>
    <property type="molecule type" value="Genomic_DNA"/>
</dbReference>
<dbReference type="InterPro" id="IPR029058">
    <property type="entry name" value="AB_hydrolase_fold"/>
</dbReference>
<evidence type="ECO:0000313" key="1">
    <source>
        <dbReference type="EMBL" id="AFU02816.1"/>
    </source>
</evidence>
<reference evidence="1 2" key="1">
    <citation type="journal article" date="2012" name="J. Bacteriol.">
        <title>Complete genome sequence of Nocardia brasiliensis HUJEG-1.</title>
        <authorList>
            <person name="Vera-Cabrera L."/>
            <person name="Ortiz-Lopez R."/>
            <person name="Elizondo-Gonzalez R."/>
            <person name="Perez-Maya A.A."/>
            <person name="Ocampo-Candiani J."/>
        </authorList>
    </citation>
    <scope>NUCLEOTIDE SEQUENCE [LARGE SCALE GENOMIC DNA]</scope>
    <source>
        <strain evidence="2">ATCC 700358</strain>
    </source>
</reference>
<dbReference type="AlphaFoldDB" id="K0F5T7"/>
<sequence>MARVVCVHGIGQQVSGSEVMLKDWVPALNSGLSLAGAARLTENEVVAGFYGDLFRLPGQPLSGPEPWYDAGDVEPGVELDLLTVWWEAAASSDTVVQVPDDLSLSGRAPVSVQRRLERLADSRFFAGIALRSMVGDLKQVRRYLTEPVLREQIRDRVRDQISEDTRVVIAHSLGSVVAYETLCALPGHSVRALITMGSPLGIPNLIFDRLEPVPAHGIGAWPGGQLVWTNIADAGDVVALVKQLNPLFGSSFSQRVWDTLVHNGSHAHSAVPYLTEKLTGQAIVGGLDDR</sequence>